<feature type="region of interest" description="Disordered" evidence="1">
    <location>
        <begin position="1"/>
        <end position="94"/>
    </location>
</feature>
<keyword evidence="3" id="KW-1185">Reference proteome</keyword>
<evidence type="ECO:0000313" key="2">
    <source>
        <dbReference type="EMBL" id="SHL00266.1"/>
    </source>
</evidence>
<sequence length="124" mass="12803">MKSGEQTLQSLRGRLPRNRKVLSTPSGQGVQHLSGVLQRTGSGSPGKETCCQKGAGGENVHHSPGTGHAGAQNAFGFAGRPGDRGSQEATRPVGIHEAQALLSTGTHLLLNTKNSSRAVGARDE</sequence>
<feature type="compositionally biased region" description="Polar residues" evidence="1">
    <location>
        <begin position="21"/>
        <end position="42"/>
    </location>
</feature>
<reference evidence="3" key="1">
    <citation type="submission" date="2016-11" db="EMBL/GenBank/DDBJ databases">
        <authorList>
            <person name="Varghese N."/>
            <person name="Submissions S."/>
        </authorList>
    </citation>
    <scope>NUCLEOTIDE SEQUENCE [LARGE SCALE GENOMIC DNA]</scope>
    <source>
        <strain evidence="3">USBA-503</strain>
    </source>
</reference>
<gene>
    <name evidence="2" type="ORF">SAMN05443507_13117</name>
</gene>
<protein>
    <submittedName>
        <fullName evidence="2">Uncharacterized protein</fullName>
    </submittedName>
</protein>
<dbReference type="AlphaFoldDB" id="A0A1M6X2V6"/>
<feature type="compositionally biased region" description="Polar residues" evidence="1">
    <location>
        <begin position="1"/>
        <end position="10"/>
    </location>
</feature>
<accession>A0A1M6X2V6</accession>
<evidence type="ECO:0000313" key="3">
    <source>
        <dbReference type="Proteomes" id="UP000184016"/>
    </source>
</evidence>
<name>A0A1M6X2V6_9BACL</name>
<dbReference type="Proteomes" id="UP000184016">
    <property type="component" value="Unassembled WGS sequence"/>
</dbReference>
<proteinExistence type="predicted"/>
<evidence type="ECO:0000256" key="1">
    <source>
        <dbReference type="SAM" id="MobiDB-lite"/>
    </source>
</evidence>
<dbReference type="EMBL" id="FRAF01000031">
    <property type="protein sequence ID" value="SHL00266.1"/>
    <property type="molecule type" value="Genomic_DNA"/>
</dbReference>
<dbReference type="STRING" id="1830138.SAMN05443507_13117"/>
<organism evidence="2 3">
    <name type="scientific">Alicyclobacillus tolerans</name>
    <dbReference type="NCBI Taxonomy" id="90970"/>
    <lineage>
        <taxon>Bacteria</taxon>
        <taxon>Bacillati</taxon>
        <taxon>Bacillota</taxon>
        <taxon>Bacilli</taxon>
        <taxon>Bacillales</taxon>
        <taxon>Alicyclobacillaceae</taxon>
        <taxon>Alicyclobacillus</taxon>
    </lineage>
</organism>